<accession>A0ABQ4QVZ2</accession>
<dbReference type="EMBL" id="BPQH01000005">
    <property type="protein sequence ID" value="GJD49211.1"/>
    <property type="molecule type" value="Genomic_DNA"/>
</dbReference>
<gene>
    <name evidence="8" type="primary">nqrF</name>
    <name evidence="8" type="ORF">OPKNFCMD_1941</name>
</gene>
<protein>
    <submittedName>
        <fullName evidence="8">Na(+)-translocating NADH-quinone reductase subunit F</fullName>
    </submittedName>
</protein>
<keyword evidence="9" id="KW-1185">Reference proteome</keyword>
<reference evidence="8" key="1">
    <citation type="journal article" date="2021" name="Front. Microbiol.">
        <title>Comprehensive Comparative Genomics and Phenotyping of Methylobacterium Species.</title>
        <authorList>
            <person name="Alessa O."/>
            <person name="Ogura Y."/>
            <person name="Fujitani Y."/>
            <person name="Takami H."/>
            <person name="Hayashi T."/>
            <person name="Sahin N."/>
            <person name="Tani A."/>
        </authorList>
    </citation>
    <scope>NUCLEOTIDE SEQUENCE</scope>
    <source>
        <strain evidence="8">KCTC 52305</strain>
    </source>
</reference>
<feature type="compositionally biased region" description="Pro residues" evidence="4">
    <location>
        <begin position="1"/>
        <end position="17"/>
    </location>
</feature>
<feature type="transmembrane region" description="Helical" evidence="5">
    <location>
        <begin position="43"/>
        <end position="64"/>
    </location>
</feature>
<dbReference type="Pfam" id="PF00111">
    <property type="entry name" value="Fer2"/>
    <property type="match status" value="1"/>
</dbReference>
<feature type="transmembrane region" description="Helical" evidence="5">
    <location>
        <begin position="122"/>
        <end position="142"/>
    </location>
</feature>
<evidence type="ECO:0000256" key="3">
    <source>
        <dbReference type="ARBA" id="ARBA00023136"/>
    </source>
</evidence>
<dbReference type="InterPro" id="IPR050697">
    <property type="entry name" value="Adenylyl/Guanylyl_Cyclase_3/4"/>
</dbReference>
<dbReference type="Pfam" id="PF00211">
    <property type="entry name" value="Guanylate_cyc"/>
    <property type="match status" value="1"/>
</dbReference>
<feature type="transmembrane region" description="Helical" evidence="5">
    <location>
        <begin position="84"/>
        <end position="102"/>
    </location>
</feature>
<dbReference type="SUPFAM" id="SSF55073">
    <property type="entry name" value="Nucleotide cyclase"/>
    <property type="match status" value="1"/>
</dbReference>
<evidence type="ECO:0000259" key="7">
    <source>
        <dbReference type="PROSITE" id="PS51085"/>
    </source>
</evidence>
<dbReference type="SUPFAM" id="SSF54292">
    <property type="entry name" value="2Fe-2S ferredoxin-like"/>
    <property type="match status" value="1"/>
</dbReference>
<dbReference type="InterPro" id="IPR034804">
    <property type="entry name" value="SQR/QFR_C/D"/>
</dbReference>
<feature type="domain" description="2Fe-2S ferredoxin-type" evidence="7">
    <location>
        <begin position="281"/>
        <end position="377"/>
    </location>
</feature>
<proteinExistence type="predicted"/>
<dbReference type="InterPro" id="IPR001054">
    <property type="entry name" value="A/G_cyclase"/>
</dbReference>
<dbReference type="Gene3D" id="3.10.20.30">
    <property type="match status" value="1"/>
</dbReference>
<dbReference type="RefSeq" id="WP_238313167.1">
    <property type="nucleotide sequence ID" value="NZ_BPQH01000005.1"/>
</dbReference>
<feature type="transmembrane region" description="Helical" evidence="5">
    <location>
        <begin position="162"/>
        <end position="185"/>
    </location>
</feature>
<evidence type="ECO:0000256" key="1">
    <source>
        <dbReference type="ARBA" id="ARBA00004651"/>
    </source>
</evidence>
<dbReference type="InterPro" id="IPR036010">
    <property type="entry name" value="2Fe-2S_ferredoxin-like_sf"/>
</dbReference>
<dbReference type="SMART" id="SM00044">
    <property type="entry name" value="CYCc"/>
    <property type="match status" value="1"/>
</dbReference>
<comment type="subcellular location">
    <subcellularLocation>
        <location evidence="1">Cell membrane</location>
        <topology evidence="1">Multi-pass membrane protein</topology>
    </subcellularLocation>
</comment>
<dbReference type="InterPro" id="IPR012675">
    <property type="entry name" value="Beta-grasp_dom_sf"/>
</dbReference>
<reference evidence="8" key="2">
    <citation type="submission" date="2021-08" db="EMBL/GenBank/DDBJ databases">
        <authorList>
            <person name="Tani A."/>
            <person name="Ola A."/>
            <person name="Ogura Y."/>
            <person name="Katsura K."/>
            <person name="Hayashi T."/>
        </authorList>
    </citation>
    <scope>NUCLEOTIDE SEQUENCE</scope>
    <source>
        <strain evidence="8">KCTC 52305</strain>
    </source>
</reference>
<name>A0ABQ4QVZ2_9HYPH</name>
<dbReference type="CDD" id="cd07302">
    <property type="entry name" value="CHD"/>
    <property type="match status" value="1"/>
</dbReference>
<evidence type="ECO:0000313" key="8">
    <source>
        <dbReference type="EMBL" id="GJD49211.1"/>
    </source>
</evidence>
<dbReference type="PROSITE" id="PS51085">
    <property type="entry name" value="2FE2S_FER_2"/>
    <property type="match status" value="1"/>
</dbReference>
<dbReference type="PANTHER" id="PTHR43081">
    <property type="entry name" value="ADENYLATE CYCLASE, TERMINAL-DIFFERENTIATION SPECIFIC-RELATED"/>
    <property type="match status" value="1"/>
</dbReference>
<dbReference type="Proteomes" id="UP001055167">
    <property type="component" value="Unassembled WGS sequence"/>
</dbReference>
<evidence type="ECO:0000256" key="2">
    <source>
        <dbReference type="ARBA" id="ARBA00022475"/>
    </source>
</evidence>
<feature type="transmembrane region" description="Helical" evidence="5">
    <location>
        <begin position="197"/>
        <end position="215"/>
    </location>
</feature>
<dbReference type="InterPro" id="IPR029787">
    <property type="entry name" value="Nucleotide_cyclase"/>
</dbReference>
<dbReference type="PROSITE" id="PS50125">
    <property type="entry name" value="GUANYLATE_CYCLASE_2"/>
    <property type="match status" value="1"/>
</dbReference>
<comment type="caution">
    <text evidence="8">The sequence shown here is derived from an EMBL/GenBank/DDBJ whole genome shotgun (WGS) entry which is preliminary data.</text>
</comment>
<evidence type="ECO:0000256" key="5">
    <source>
        <dbReference type="SAM" id="Phobius"/>
    </source>
</evidence>
<feature type="region of interest" description="Disordered" evidence="4">
    <location>
        <begin position="1"/>
        <end position="24"/>
    </location>
</feature>
<dbReference type="CDD" id="cd00207">
    <property type="entry name" value="fer2"/>
    <property type="match status" value="1"/>
</dbReference>
<dbReference type="SUPFAM" id="SSF81343">
    <property type="entry name" value="Fumarate reductase respiratory complex transmembrane subunits"/>
    <property type="match status" value="1"/>
</dbReference>
<feature type="transmembrane region" description="Helical" evidence="5">
    <location>
        <begin position="257"/>
        <end position="275"/>
    </location>
</feature>
<evidence type="ECO:0000259" key="6">
    <source>
        <dbReference type="PROSITE" id="PS50125"/>
    </source>
</evidence>
<dbReference type="PANTHER" id="PTHR43081:SF17">
    <property type="entry name" value="BLL5647 PROTEIN"/>
    <property type="match status" value="1"/>
</dbReference>
<evidence type="ECO:0000256" key="4">
    <source>
        <dbReference type="SAM" id="MobiDB-lite"/>
    </source>
</evidence>
<keyword evidence="5" id="KW-1133">Transmembrane helix</keyword>
<keyword evidence="5" id="KW-0812">Transmembrane</keyword>
<dbReference type="Gene3D" id="3.30.70.1230">
    <property type="entry name" value="Nucleotide cyclase"/>
    <property type="match status" value="1"/>
</dbReference>
<sequence>MLPPAMQPPAAPKPPRGGPADPAGAAAAGAGLWRGSAAQRVRLVSGLILFAFAAAHFANHALGLVSLEAMTDAARWRVAVTRSVPGSLVLSLALLAHVALAVRRLAGRRTLRMPPWEGVQTLLGFAIPFLLVPHVLATRVANLREGVRTSYAYEIVHLWPDAMVHQTLLLLVVWVHGCLGLHAWLRLAPGYRRAAPLLAVPAFGLPAAALAGIVMQGRMMEQDVVLARRFAAPDLAARWQVPPVPPAVAAWDGPVSALVYAVFAGALAVAAVRIAGGLRAKRLSVAYLGGPTVRTLEGPTLLEVSRANRVPHVSVCGGRGRCSTCRVLIVGGEGNLTPPAAVEAATLRAIGAPPNVRLACQARPTGDVALIRILDARRPESAGAHLANPDVAGIEREVAILFVDIRGFTPLSERKFAFDVVFILNRFFEAVGREVEAAGGWIGGYAGDGLLALFTHRDGIDAACRAAFASAAAVDRAVAGLNRQIADELPAPLRIAMGLHAGPLVLGRLGYGESQAMSAIGPAVNLASRLESLAKAADVQLVASCDAARRAGIDPAGLRTETVAVRGVAQALAVVYAERAGDLAGRLGGEAGPRAGAAA</sequence>
<evidence type="ECO:0000313" key="9">
    <source>
        <dbReference type="Proteomes" id="UP001055167"/>
    </source>
</evidence>
<organism evidence="8 9">
    <name type="scientific">Methylobacterium crusticola</name>
    <dbReference type="NCBI Taxonomy" id="1697972"/>
    <lineage>
        <taxon>Bacteria</taxon>
        <taxon>Pseudomonadati</taxon>
        <taxon>Pseudomonadota</taxon>
        <taxon>Alphaproteobacteria</taxon>
        <taxon>Hyphomicrobiales</taxon>
        <taxon>Methylobacteriaceae</taxon>
        <taxon>Methylobacterium</taxon>
    </lineage>
</organism>
<dbReference type="InterPro" id="IPR001041">
    <property type="entry name" value="2Fe-2S_ferredoxin-type"/>
</dbReference>
<keyword evidence="3 5" id="KW-0472">Membrane</keyword>
<keyword evidence="2" id="KW-1003">Cell membrane</keyword>
<feature type="domain" description="Guanylate cyclase" evidence="6">
    <location>
        <begin position="399"/>
        <end position="531"/>
    </location>
</feature>